<evidence type="ECO:0000256" key="2">
    <source>
        <dbReference type="ARBA" id="ARBA00022840"/>
    </source>
</evidence>
<evidence type="ECO:0000256" key="3">
    <source>
        <dbReference type="ARBA" id="ARBA00023015"/>
    </source>
</evidence>
<feature type="domain" description="Response regulatory" evidence="8">
    <location>
        <begin position="2"/>
        <end position="116"/>
    </location>
</feature>
<feature type="modified residue" description="4-aspartylphosphate" evidence="6">
    <location>
        <position position="51"/>
    </location>
</feature>
<evidence type="ECO:0000313" key="9">
    <source>
        <dbReference type="EMBL" id="OAG28462.1"/>
    </source>
</evidence>
<dbReference type="PROSITE" id="PS00688">
    <property type="entry name" value="SIGMA54_INTERACT_3"/>
    <property type="match status" value="1"/>
</dbReference>
<dbReference type="PROSITE" id="PS00675">
    <property type="entry name" value="SIGMA54_INTERACT_1"/>
    <property type="match status" value="1"/>
</dbReference>
<evidence type="ECO:0000256" key="6">
    <source>
        <dbReference type="PROSITE-ProRule" id="PRU00169"/>
    </source>
</evidence>
<organism evidence="9 10">
    <name type="scientific">Thermodesulfatator autotrophicus</name>
    <dbReference type="NCBI Taxonomy" id="1795632"/>
    <lineage>
        <taxon>Bacteria</taxon>
        <taxon>Pseudomonadati</taxon>
        <taxon>Thermodesulfobacteriota</taxon>
        <taxon>Thermodesulfobacteria</taxon>
        <taxon>Thermodesulfobacteriales</taxon>
        <taxon>Thermodesulfatatoraceae</taxon>
        <taxon>Thermodesulfatator</taxon>
    </lineage>
</organism>
<evidence type="ECO:0000259" key="7">
    <source>
        <dbReference type="PROSITE" id="PS50045"/>
    </source>
</evidence>
<dbReference type="CDD" id="cd00009">
    <property type="entry name" value="AAA"/>
    <property type="match status" value="1"/>
</dbReference>
<dbReference type="PANTHER" id="PTHR32071:SF57">
    <property type="entry name" value="C4-DICARBOXYLATE TRANSPORT TRANSCRIPTIONAL REGULATORY PROTEIN DCTD"/>
    <property type="match status" value="1"/>
</dbReference>
<keyword evidence="5" id="KW-0804">Transcription</keyword>
<dbReference type="GO" id="GO:0000160">
    <property type="term" value="P:phosphorelay signal transduction system"/>
    <property type="evidence" value="ECO:0007669"/>
    <property type="project" value="InterPro"/>
</dbReference>
<dbReference type="InterPro" id="IPR025944">
    <property type="entry name" value="Sigma_54_int_dom_CS"/>
</dbReference>
<dbReference type="InterPro" id="IPR001789">
    <property type="entry name" value="Sig_transdc_resp-reg_receiver"/>
</dbReference>
<keyword evidence="10" id="KW-1185">Reference proteome</keyword>
<sequence length="449" mass="51381">MKILIVDDEEIQCELLKGFLEKEGYEVSYTTRPKEAIEIFEKELIWLVLVDQKMPEMSGDELLARLKGINPKVRAIMITAYGAVDTAVKVMKLGADDFLEKPINLDDLLSRIKRLEQETFTQQEAEEVIQKLEEKKELPLKIIAESKQMKEVLSMVARVARTPWPVLISGETGTGKELIARLIHLLSDRAQGPFIEVNCAAIPETLFESELFGHEKGAFTGAIQSKRGRFELAHKGSIFLDEIGEMPLSIQPKLLRVLQESKIMRLGSEREKEVDVRVIAATNRDLKAMCEEGRFREDLYYRLNVFEIKIPPLRHRKEDIPALIDFFVKKYAFRPVKFSAEALDILIKYPYPGNVRELEHIIQRTVTLARGSLVTPEDLPEEVKRFKTTKLGPLEERLAQIEKEMILEALKKANWVQTKAAEFLGISERVLRYKMAKHGLKKPSKGGEK</sequence>
<dbReference type="GO" id="GO:0006355">
    <property type="term" value="P:regulation of DNA-templated transcription"/>
    <property type="evidence" value="ECO:0007669"/>
    <property type="project" value="InterPro"/>
</dbReference>
<dbReference type="Proteomes" id="UP000076964">
    <property type="component" value="Unassembled WGS sequence"/>
</dbReference>
<name>A0A177EBA2_9BACT</name>
<dbReference type="Pfam" id="PF00158">
    <property type="entry name" value="Sigma54_activat"/>
    <property type="match status" value="1"/>
</dbReference>
<dbReference type="SUPFAM" id="SSF52172">
    <property type="entry name" value="CheY-like"/>
    <property type="match status" value="1"/>
</dbReference>
<dbReference type="PANTHER" id="PTHR32071">
    <property type="entry name" value="TRANSCRIPTIONAL REGULATORY PROTEIN"/>
    <property type="match status" value="1"/>
</dbReference>
<dbReference type="InterPro" id="IPR011006">
    <property type="entry name" value="CheY-like_superfamily"/>
</dbReference>
<feature type="domain" description="Sigma-54 factor interaction" evidence="7">
    <location>
        <begin position="142"/>
        <end position="367"/>
    </location>
</feature>
<dbReference type="PROSITE" id="PS50110">
    <property type="entry name" value="RESPONSE_REGULATORY"/>
    <property type="match status" value="1"/>
</dbReference>
<evidence type="ECO:0000256" key="1">
    <source>
        <dbReference type="ARBA" id="ARBA00022741"/>
    </source>
</evidence>
<dbReference type="InterPro" id="IPR058031">
    <property type="entry name" value="AAA_lid_NorR"/>
</dbReference>
<dbReference type="STRING" id="1795632.TH606_01800"/>
<dbReference type="PRINTS" id="PR01590">
    <property type="entry name" value="HTHFIS"/>
</dbReference>
<dbReference type="FunFam" id="3.40.50.300:FF:000006">
    <property type="entry name" value="DNA-binding transcriptional regulator NtrC"/>
    <property type="match status" value="1"/>
</dbReference>
<dbReference type="Gene3D" id="3.40.50.300">
    <property type="entry name" value="P-loop containing nucleotide triphosphate hydrolases"/>
    <property type="match status" value="1"/>
</dbReference>
<evidence type="ECO:0000256" key="4">
    <source>
        <dbReference type="ARBA" id="ARBA00023125"/>
    </source>
</evidence>
<dbReference type="SMART" id="SM00448">
    <property type="entry name" value="REC"/>
    <property type="match status" value="1"/>
</dbReference>
<keyword evidence="2" id="KW-0067">ATP-binding</keyword>
<comment type="caution">
    <text evidence="9">The sequence shown here is derived from an EMBL/GenBank/DDBJ whole genome shotgun (WGS) entry which is preliminary data.</text>
</comment>
<dbReference type="InterPro" id="IPR002078">
    <property type="entry name" value="Sigma_54_int"/>
</dbReference>
<protein>
    <submittedName>
        <fullName evidence="9">Transcriptional regulator</fullName>
    </submittedName>
</protein>
<evidence type="ECO:0000259" key="8">
    <source>
        <dbReference type="PROSITE" id="PS50110"/>
    </source>
</evidence>
<dbReference type="EMBL" id="LSFI01000005">
    <property type="protein sequence ID" value="OAG28462.1"/>
    <property type="molecule type" value="Genomic_DNA"/>
</dbReference>
<evidence type="ECO:0000256" key="5">
    <source>
        <dbReference type="ARBA" id="ARBA00023163"/>
    </source>
</evidence>
<dbReference type="GO" id="GO:0005524">
    <property type="term" value="F:ATP binding"/>
    <property type="evidence" value="ECO:0007669"/>
    <property type="project" value="UniProtKB-KW"/>
</dbReference>
<dbReference type="AlphaFoldDB" id="A0A177EBA2"/>
<dbReference type="Gene3D" id="1.10.8.60">
    <property type="match status" value="1"/>
</dbReference>
<proteinExistence type="predicted"/>
<keyword evidence="1" id="KW-0547">Nucleotide-binding</keyword>
<dbReference type="InterPro" id="IPR025662">
    <property type="entry name" value="Sigma_54_int_dom_ATP-bd_1"/>
</dbReference>
<dbReference type="RefSeq" id="WP_068540982.1">
    <property type="nucleotide sequence ID" value="NZ_LSFI01000005.1"/>
</dbReference>
<dbReference type="SUPFAM" id="SSF52540">
    <property type="entry name" value="P-loop containing nucleoside triphosphate hydrolases"/>
    <property type="match status" value="1"/>
</dbReference>
<accession>A0A177EBA2</accession>
<dbReference type="GO" id="GO:0043565">
    <property type="term" value="F:sequence-specific DNA binding"/>
    <property type="evidence" value="ECO:0007669"/>
    <property type="project" value="InterPro"/>
</dbReference>
<keyword evidence="3" id="KW-0805">Transcription regulation</keyword>
<dbReference type="SMART" id="SM00382">
    <property type="entry name" value="AAA"/>
    <property type="match status" value="1"/>
</dbReference>
<dbReference type="InterPro" id="IPR025943">
    <property type="entry name" value="Sigma_54_int_dom_ATP-bd_2"/>
</dbReference>
<dbReference type="Pfam" id="PF25601">
    <property type="entry name" value="AAA_lid_14"/>
    <property type="match status" value="1"/>
</dbReference>
<dbReference type="PROSITE" id="PS00676">
    <property type="entry name" value="SIGMA54_INTERACT_2"/>
    <property type="match status" value="1"/>
</dbReference>
<keyword evidence="6" id="KW-0597">Phosphoprotein</keyword>
<dbReference type="Pfam" id="PF00072">
    <property type="entry name" value="Response_reg"/>
    <property type="match status" value="1"/>
</dbReference>
<evidence type="ECO:0000313" key="10">
    <source>
        <dbReference type="Proteomes" id="UP000076964"/>
    </source>
</evidence>
<dbReference type="InterPro" id="IPR003593">
    <property type="entry name" value="AAA+_ATPase"/>
</dbReference>
<dbReference type="InterPro" id="IPR027417">
    <property type="entry name" value="P-loop_NTPase"/>
</dbReference>
<dbReference type="Gene3D" id="1.10.10.60">
    <property type="entry name" value="Homeodomain-like"/>
    <property type="match status" value="1"/>
</dbReference>
<dbReference type="Gene3D" id="3.40.50.2300">
    <property type="match status" value="1"/>
</dbReference>
<reference evidence="9 10" key="1">
    <citation type="submission" date="2016-02" db="EMBL/GenBank/DDBJ databases">
        <title>Draft genome sequence of Thermodesulfatator sp. S606.</title>
        <authorList>
            <person name="Lai Q."/>
            <person name="Cao J."/>
            <person name="Dupont S."/>
            <person name="Shao Z."/>
            <person name="Jebbar M."/>
            <person name="Alain K."/>
        </authorList>
    </citation>
    <scope>NUCLEOTIDE SEQUENCE [LARGE SCALE GENOMIC DNA]</scope>
    <source>
        <strain evidence="9 10">S606</strain>
    </source>
</reference>
<dbReference type="SUPFAM" id="SSF46689">
    <property type="entry name" value="Homeodomain-like"/>
    <property type="match status" value="1"/>
</dbReference>
<dbReference type="Pfam" id="PF02954">
    <property type="entry name" value="HTH_8"/>
    <property type="match status" value="1"/>
</dbReference>
<dbReference type="InterPro" id="IPR002197">
    <property type="entry name" value="HTH_Fis"/>
</dbReference>
<dbReference type="PROSITE" id="PS50045">
    <property type="entry name" value="SIGMA54_INTERACT_4"/>
    <property type="match status" value="1"/>
</dbReference>
<gene>
    <name evidence="9" type="ORF">TH606_01800</name>
</gene>
<keyword evidence="4" id="KW-0238">DNA-binding</keyword>
<dbReference type="OrthoDB" id="9763792at2"/>
<dbReference type="InterPro" id="IPR009057">
    <property type="entry name" value="Homeodomain-like_sf"/>
</dbReference>